<dbReference type="Proteomes" id="UP001165074">
    <property type="component" value="Unassembled WGS sequence"/>
</dbReference>
<sequence>MADLERRPLLFLDVDGPLIPFGAGPYPVHPADRPEPHPLLTRIDPAHGPRLAALPCELVWATTWMDDANECVGPRLGLPRLAVVAWPEPSDLDERDERDGLHWKTRTLVAWAAGRAFAWVDDEITDADRAWAAARHPGRSLLRRVDARVGLDDADYRALEEWSHGA</sequence>
<comment type="caution">
    <text evidence="1">The sequence shown here is derived from an EMBL/GenBank/DDBJ whole genome shotgun (WGS) entry which is preliminary data.</text>
</comment>
<dbReference type="RefSeq" id="WP_285580207.1">
    <property type="nucleotide sequence ID" value="NZ_BSTK01000014.1"/>
</dbReference>
<name>A0A9W6W398_9ACTN</name>
<dbReference type="Pfam" id="PF18143">
    <property type="entry name" value="HAD_SAK_2"/>
    <property type="match status" value="1"/>
</dbReference>
<accession>A0A9W6W398</accession>
<evidence type="ECO:0000313" key="1">
    <source>
        <dbReference type="EMBL" id="GLY89765.1"/>
    </source>
</evidence>
<evidence type="ECO:0000313" key="2">
    <source>
        <dbReference type="Proteomes" id="UP001165074"/>
    </source>
</evidence>
<evidence type="ECO:0008006" key="3">
    <source>
        <dbReference type="Google" id="ProtNLM"/>
    </source>
</evidence>
<keyword evidence="2" id="KW-1185">Reference proteome</keyword>
<organism evidence="1 2">
    <name type="scientific">Actinoallomurus iriomotensis</name>
    <dbReference type="NCBI Taxonomy" id="478107"/>
    <lineage>
        <taxon>Bacteria</taxon>
        <taxon>Bacillati</taxon>
        <taxon>Actinomycetota</taxon>
        <taxon>Actinomycetes</taxon>
        <taxon>Streptosporangiales</taxon>
        <taxon>Thermomonosporaceae</taxon>
        <taxon>Actinoallomurus</taxon>
    </lineage>
</organism>
<dbReference type="AlphaFoldDB" id="A0A9W6W398"/>
<reference evidence="1" key="1">
    <citation type="submission" date="2023-03" db="EMBL/GenBank/DDBJ databases">
        <title>Actinoallomurus iriomotensis NBRC 103684.</title>
        <authorList>
            <person name="Ichikawa N."/>
            <person name="Sato H."/>
            <person name="Tonouchi N."/>
        </authorList>
    </citation>
    <scope>NUCLEOTIDE SEQUENCE</scope>
    <source>
        <strain evidence="1">NBRC 103684</strain>
    </source>
</reference>
<proteinExistence type="predicted"/>
<protein>
    <recommendedName>
        <fullName evidence="3">Secreted protein</fullName>
    </recommendedName>
</protein>
<gene>
    <name evidence="1" type="ORF">Airi02_076940</name>
</gene>
<dbReference type="EMBL" id="BSTK01000014">
    <property type="protein sequence ID" value="GLY89765.1"/>
    <property type="molecule type" value="Genomic_DNA"/>
</dbReference>